<dbReference type="GO" id="GO:0005886">
    <property type="term" value="C:plasma membrane"/>
    <property type="evidence" value="ECO:0007669"/>
    <property type="project" value="TreeGrafter"/>
</dbReference>
<feature type="domain" description="Ketosynthase family 3 (KS3)" evidence="3">
    <location>
        <begin position="10"/>
        <end position="367"/>
    </location>
</feature>
<evidence type="ECO:0000259" key="3">
    <source>
        <dbReference type="PROSITE" id="PS52004"/>
    </source>
</evidence>
<organism evidence="4 5">
    <name type="scientific">Fischerella thermalis CCMEE 5318</name>
    <dbReference type="NCBI Taxonomy" id="2019666"/>
    <lineage>
        <taxon>Bacteria</taxon>
        <taxon>Bacillati</taxon>
        <taxon>Cyanobacteriota</taxon>
        <taxon>Cyanophyceae</taxon>
        <taxon>Nostocales</taxon>
        <taxon>Hapalosiphonaceae</taxon>
        <taxon>Fischerella</taxon>
    </lineage>
</organism>
<keyword evidence="1" id="KW-0596">Phosphopantetheine</keyword>
<dbReference type="PANTHER" id="PTHR43775:SF37">
    <property type="entry name" value="SI:DKEY-61P9.11"/>
    <property type="match status" value="1"/>
</dbReference>
<dbReference type="Proteomes" id="UP000235081">
    <property type="component" value="Unassembled WGS sequence"/>
</dbReference>
<dbReference type="Pfam" id="PF02801">
    <property type="entry name" value="Ketoacyl-synt_C"/>
    <property type="match status" value="1"/>
</dbReference>
<feature type="non-terminal residue" evidence="4">
    <location>
        <position position="367"/>
    </location>
</feature>
<dbReference type="SUPFAM" id="SSF53901">
    <property type="entry name" value="Thiolase-like"/>
    <property type="match status" value="1"/>
</dbReference>
<gene>
    <name evidence="4" type="ORF">CEN46_17605</name>
</gene>
<dbReference type="SMART" id="SM00825">
    <property type="entry name" value="PKS_KS"/>
    <property type="match status" value="1"/>
</dbReference>
<reference evidence="4 5" key="1">
    <citation type="submission" date="2017-07" db="EMBL/GenBank/DDBJ databases">
        <title>Genomes of Fischerella (Mastigocladus) sp. strains.</title>
        <authorList>
            <person name="Miller S.R."/>
        </authorList>
    </citation>
    <scope>NUCLEOTIDE SEQUENCE [LARGE SCALE GENOMIC DNA]</scope>
    <source>
        <strain evidence="4 5">CCMEE 5318</strain>
    </source>
</reference>
<dbReference type="GO" id="GO:0071770">
    <property type="term" value="P:DIM/DIP cell wall layer assembly"/>
    <property type="evidence" value="ECO:0007669"/>
    <property type="project" value="TreeGrafter"/>
</dbReference>
<comment type="caution">
    <text evidence="4">The sequence shown here is derived from an EMBL/GenBank/DDBJ whole genome shotgun (WGS) entry which is preliminary data.</text>
</comment>
<proteinExistence type="predicted"/>
<dbReference type="Pfam" id="PF00109">
    <property type="entry name" value="ketoacyl-synt"/>
    <property type="match status" value="1"/>
</dbReference>
<evidence type="ECO:0000256" key="1">
    <source>
        <dbReference type="ARBA" id="ARBA00022450"/>
    </source>
</evidence>
<dbReference type="RefSeq" id="WP_146008724.1">
    <property type="nucleotide sequence ID" value="NZ_NMQE01000562.1"/>
</dbReference>
<dbReference type="InterPro" id="IPR014030">
    <property type="entry name" value="Ketoacyl_synth_N"/>
</dbReference>
<dbReference type="EMBL" id="NMQE01000562">
    <property type="protein sequence ID" value="PMB19877.1"/>
    <property type="molecule type" value="Genomic_DNA"/>
</dbReference>
<dbReference type="PROSITE" id="PS52004">
    <property type="entry name" value="KS3_2"/>
    <property type="match status" value="1"/>
</dbReference>
<dbReference type="GO" id="GO:0004312">
    <property type="term" value="F:fatty acid synthase activity"/>
    <property type="evidence" value="ECO:0007669"/>
    <property type="project" value="TreeGrafter"/>
</dbReference>
<evidence type="ECO:0000313" key="5">
    <source>
        <dbReference type="Proteomes" id="UP000235081"/>
    </source>
</evidence>
<evidence type="ECO:0000313" key="4">
    <source>
        <dbReference type="EMBL" id="PMB19877.1"/>
    </source>
</evidence>
<dbReference type="InterPro" id="IPR050091">
    <property type="entry name" value="PKS_NRPS_Biosynth_Enz"/>
</dbReference>
<dbReference type="InterPro" id="IPR020841">
    <property type="entry name" value="PKS_Beta-ketoAc_synthase_dom"/>
</dbReference>
<dbReference type="InterPro" id="IPR016039">
    <property type="entry name" value="Thiolase-like"/>
</dbReference>
<dbReference type="AlphaFoldDB" id="A0A2N6LB96"/>
<sequence length="367" mass="39077">MSNQQMDDSIKGIAVIGIVGRFPGAKSVDEFWENLCEGRESISFFSDEELEASGVDPVWLSNPQYVKAAASLSDIDMFDASFFDFSPREAEIVDPQHRILLECAWQALENAGYEPGSSKDLTGVYVGTDMSSYFLRNLSSHTDLIESIGLPIIYGNGQDFAATRVSYKLNLKGPSINVQTSCSTSLVAVHSACQGLLNYECDMALAGGICITSLRKEGYFYQEGGITSPDGHCRAFDASSQGTIFGDGVGLVVLKRLEDAIADGDYIYAVIKGSAINNDGAAKVGYTAPSVAGQAEVIAEAQAIASVTPETITYIETHGTGTQLGDPIEISALKKVFARTKQKQFCAIGSVKTNVGHLNIAAGVTGL</sequence>
<accession>A0A2N6LB96</accession>
<dbReference type="InterPro" id="IPR014031">
    <property type="entry name" value="Ketoacyl_synth_C"/>
</dbReference>
<dbReference type="CDD" id="cd00833">
    <property type="entry name" value="PKS"/>
    <property type="match status" value="1"/>
</dbReference>
<protein>
    <submittedName>
        <fullName evidence="4">Polyketide synthase</fullName>
    </submittedName>
</protein>
<dbReference type="GO" id="GO:0006633">
    <property type="term" value="P:fatty acid biosynthetic process"/>
    <property type="evidence" value="ECO:0007669"/>
    <property type="project" value="TreeGrafter"/>
</dbReference>
<dbReference type="Gene3D" id="3.40.47.10">
    <property type="match status" value="1"/>
</dbReference>
<evidence type="ECO:0000256" key="2">
    <source>
        <dbReference type="ARBA" id="ARBA00022553"/>
    </source>
</evidence>
<dbReference type="GO" id="GO:0005737">
    <property type="term" value="C:cytoplasm"/>
    <property type="evidence" value="ECO:0007669"/>
    <property type="project" value="TreeGrafter"/>
</dbReference>
<dbReference type="PANTHER" id="PTHR43775">
    <property type="entry name" value="FATTY ACID SYNTHASE"/>
    <property type="match status" value="1"/>
</dbReference>
<keyword evidence="2" id="KW-0597">Phosphoprotein</keyword>
<name>A0A2N6LB96_9CYAN</name>